<evidence type="ECO:0000313" key="2">
    <source>
        <dbReference type="Proteomes" id="UP000499080"/>
    </source>
</evidence>
<dbReference type="AlphaFoldDB" id="A0A4Y2GK35"/>
<comment type="caution">
    <text evidence="1">The sequence shown here is derived from an EMBL/GenBank/DDBJ whole genome shotgun (WGS) entry which is preliminary data.</text>
</comment>
<accession>A0A4Y2GK35</accession>
<dbReference type="Proteomes" id="UP000499080">
    <property type="component" value="Unassembled WGS sequence"/>
</dbReference>
<gene>
    <name evidence="1" type="ORF">AVEN_11267_1</name>
</gene>
<reference evidence="1 2" key="1">
    <citation type="journal article" date="2019" name="Sci. Rep.">
        <title>Orb-weaving spider Araneus ventricosus genome elucidates the spidroin gene catalogue.</title>
        <authorList>
            <person name="Kono N."/>
            <person name="Nakamura H."/>
            <person name="Ohtoshi R."/>
            <person name="Moran D.A.P."/>
            <person name="Shinohara A."/>
            <person name="Yoshida Y."/>
            <person name="Fujiwara M."/>
            <person name="Mori M."/>
            <person name="Tomita M."/>
            <person name="Arakawa K."/>
        </authorList>
    </citation>
    <scope>NUCLEOTIDE SEQUENCE [LARGE SCALE GENOMIC DNA]</scope>
</reference>
<organism evidence="1 2">
    <name type="scientific">Araneus ventricosus</name>
    <name type="common">Orbweaver spider</name>
    <name type="synonym">Epeira ventricosa</name>
    <dbReference type="NCBI Taxonomy" id="182803"/>
    <lineage>
        <taxon>Eukaryota</taxon>
        <taxon>Metazoa</taxon>
        <taxon>Ecdysozoa</taxon>
        <taxon>Arthropoda</taxon>
        <taxon>Chelicerata</taxon>
        <taxon>Arachnida</taxon>
        <taxon>Araneae</taxon>
        <taxon>Araneomorphae</taxon>
        <taxon>Entelegynae</taxon>
        <taxon>Araneoidea</taxon>
        <taxon>Araneidae</taxon>
        <taxon>Araneus</taxon>
    </lineage>
</organism>
<evidence type="ECO:0000313" key="1">
    <source>
        <dbReference type="EMBL" id="GBM54202.1"/>
    </source>
</evidence>
<keyword evidence="2" id="KW-1185">Reference proteome</keyword>
<name>A0A4Y2GK35_ARAVE</name>
<proteinExistence type="predicted"/>
<protein>
    <submittedName>
        <fullName evidence="1">Uncharacterized protein</fullName>
    </submittedName>
</protein>
<sequence length="98" mass="11339">MDHLDKGKKSIGTGMDIVEFTDIAVGCIPNRRKVSGRRGAAEYGYNNARAMCVCVCLHLQKLLKSPQDKHSWPLKIKQIIYCIKQTWDYMMARWELCY</sequence>
<dbReference type="EMBL" id="BGPR01001448">
    <property type="protein sequence ID" value="GBM54202.1"/>
    <property type="molecule type" value="Genomic_DNA"/>
</dbReference>